<comment type="caution">
    <text evidence="1">The sequence shown here is derived from an EMBL/GenBank/DDBJ whole genome shotgun (WGS) entry which is preliminary data.</text>
</comment>
<dbReference type="AlphaFoldDB" id="A0A0M3DC10"/>
<evidence type="ECO:0008006" key="3">
    <source>
        <dbReference type="Google" id="ProtNLM"/>
    </source>
</evidence>
<evidence type="ECO:0000313" key="2">
    <source>
        <dbReference type="Proteomes" id="UP000034407"/>
    </source>
</evidence>
<dbReference type="Proteomes" id="UP000034407">
    <property type="component" value="Unassembled WGS sequence"/>
</dbReference>
<dbReference type="InterPro" id="IPR019271">
    <property type="entry name" value="DUF2284_metal-binding"/>
</dbReference>
<dbReference type="Pfam" id="PF10050">
    <property type="entry name" value="DUF2284"/>
    <property type="match status" value="1"/>
</dbReference>
<reference evidence="1 2" key="1">
    <citation type="submission" date="2015-04" db="EMBL/GenBank/DDBJ databases">
        <title>Microcin producing Clostridium sp. JC272T.</title>
        <authorList>
            <person name="Jyothsna T."/>
            <person name="Sasikala C."/>
            <person name="Ramana C."/>
        </authorList>
    </citation>
    <scope>NUCLEOTIDE SEQUENCE [LARGE SCALE GENOMIC DNA]</scope>
    <source>
        <strain evidence="1 2">JC272</strain>
    </source>
</reference>
<sequence length="194" mass="22497">MITLNFKKDGNDIKLKANICKNNILENYMDFNYFTGLCKDGCPHYNLSYTCPPNSPKFTDYTKHYEYSLVLAMYMDVDDNNSIETVHPYLRKVLSDLLIPLEEIFNGLLSDGGRCRYCERCTYIDNMPCRYPDKMRFSMEAMGIDLDKVCKDILNHSILWSKNSDSNYCTVLGSINFNGSFNENDFKQAILKLL</sequence>
<dbReference type="PATRIC" id="fig|1629550.3.peg.2598"/>
<organism evidence="1 2">
    <name type="scientific">Paraclostridium benzoelyticum</name>
    <dbReference type="NCBI Taxonomy" id="1629550"/>
    <lineage>
        <taxon>Bacteria</taxon>
        <taxon>Bacillati</taxon>
        <taxon>Bacillota</taxon>
        <taxon>Clostridia</taxon>
        <taxon>Peptostreptococcales</taxon>
        <taxon>Peptostreptococcaceae</taxon>
        <taxon>Paraclostridium</taxon>
    </lineage>
</organism>
<dbReference type="RefSeq" id="WP_046824051.1">
    <property type="nucleotide sequence ID" value="NZ_LBBT01000319.1"/>
</dbReference>
<name>A0A0M3DC10_9FIRM</name>
<keyword evidence="2" id="KW-1185">Reference proteome</keyword>
<dbReference type="EMBL" id="LBBT01000319">
    <property type="protein sequence ID" value="KKY00205.1"/>
    <property type="molecule type" value="Genomic_DNA"/>
</dbReference>
<gene>
    <name evidence="1" type="ORF">VN21_15525</name>
</gene>
<protein>
    <recommendedName>
        <fullName evidence="3">Metal-binding protein</fullName>
    </recommendedName>
</protein>
<proteinExistence type="predicted"/>
<accession>A0A0M3DC10</accession>
<evidence type="ECO:0000313" key="1">
    <source>
        <dbReference type="EMBL" id="KKY00205.1"/>
    </source>
</evidence>
<dbReference type="OrthoDB" id="5420534at2"/>